<dbReference type="AlphaFoldDB" id="A0A4Z2G4T6"/>
<proteinExistence type="predicted"/>
<evidence type="ECO:0000256" key="1">
    <source>
        <dbReference type="SAM" id="MobiDB-lite"/>
    </source>
</evidence>
<protein>
    <submittedName>
        <fullName evidence="2">Uncharacterized protein</fullName>
    </submittedName>
</protein>
<reference evidence="2 3" key="1">
    <citation type="submission" date="2019-03" db="EMBL/GenBank/DDBJ databases">
        <title>First draft genome of Liparis tanakae, snailfish: a comprehensive survey of snailfish specific genes.</title>
        <authorList>
            <person name="Kim W."/>
            <person name="Song I."/>
            <person name="Jeong J.-H."/>
            <person name="Kim D."/>
            <person name="Kim S."/>
            <person name="Ryu S."/>
            <person name="Song J.Y."/>
            <person name="Lee S.K."/>
        </authorList>
    </citation>
    <scope>NUCLEOTIDE SEQUENCE [LARGE SCALE GENOMIC DNA]</scope>
    <source>
        <tissue evidence="2">Muscle</tissue>
    </source>
</reference>
<dbReference type="Proteomes" id="UP000314294">
    <property type="component" value="Unassembled WGS sequence"/>
</dbReference>
<name>A0A4Z2G4T6_9TELE</name>
<keyword evidence="3" id="KW-1185">Reference proteome</keyword>
<accession>A0A4Z2G4T6</accession>
<feature type="region of interest" description="Disordered" evidence="1">
    <location>
        <begin position="26"/>
        <end position="59"/>
    </location>
</feature>
<organism evidence="2 3">
    <name type="scientific">Liparis tanakae</name>
    <name type="common">Tanaka's snailfish</name>
    <dbReference type="NCBI Taxonomy" id="230148"/>
    <lineage>
        <taxon>Eukaryota</taxon>
        <taxon>Metazoa</taxon>
        <taxon>Chordata</taxon>
        <taxon>Craniata</taxon>
        <taxon>Vertebrata</taxon>
        <taxon>Euteleostomi</taxon>
        <taxon>Actinopterygii</taxon>
        <taxon>Neopterygii</taxon>
        <taxon>Teleostei</taxon>
        <taxon>Neoteleostei</taxon>
        <taxon>Acanthomorphata</taxon>
        <taxon>Eupercaria</taxon>
        <taxon>Perciformes</taxon>
        <taxon>Cottioidei</taxon>
        <taxon>Cottales</taxon>
        <taxon>Liparidae</taxon>
        <taxon>Liparis</taxon>
    </lineage>
</organism>
<feature type="compositionally biased region" description="Polar residues" evidence="1">
    <location>
        <begin position="44"/>
        <end position="59"/>
    </location>
</feature>
<sequence length="59" mass="6382">MIRSSDHRCVSRRMSAAELQAAGTLLTRSSSASPRHFSGVTREPNPSSGWRCTKSSSSD</sequence>
<evidence type="ECO:0000313" key="3">
    <source>
        <dbReference type="Proteomes" id="UP000314294"/>
    </source>
</evidence>
<evidence type="ECO:0000313" key="2">
    <source>
        <dbReference type="EMBL" id="TNN48586.1"/>
    </source>
</evidence>
<comment type="caution">
    <text evidence="2">The sequence shown here is derived from an EMBL/GenBank/DDBJ whole genome shotgun (WGS) entry which is preliminary data.</text>
</comment>
<gene>
    <name evidence="2" type="ORF">EYF80_041205</name>
</gene>
<dbReference type="EMBL" id="SRLO01000690">
    <property type="protein sequence ID" value="TNN48586.1"/>
    <property type="molecule type" value="Genomic_DNA"/>
</dbReference>